<dbReference type="SUPFAM" id="SSF88713">
    <property type="entry name" value="Glycoside hydrolase/deacetylase"/>
    <property type="match status" value="1"/>
</dbReference>
<dbReference type="GO" id="GO:0036311">
    <property type="term" value="F:chitin disaccharide deacetylase activity"/>
    <property type="evidence" value="ECO:0007669"/>
    <property type="project" value="UniProtKB-EC"/>
</dbReference>
<gene>
    <name evidence="6" type="primary">chbG</name>
    <name evidence="6" type="ORF">QK289_09355</name>
</gene>
<dbReference type="Proteomes" id="UP001243286">
    <property type="component" value="Unassembled WGS sequence"/>
</dbReference>
<dbReference type="PANTHER" id="PTHR31609:SF1">
    <property type="entry name" value="CARBOHYDRATE DEACETYLASE"/>
    <property type="match status" value="1"/>
</dbReference>
<comment type="cofactor">
    <cofactor evidence="1">
        <name>Mg(2+)</name>
        <dbReference type="ChEBI" id="CHEBI:18420"/>
    </cofactor>
</comment>
<accession>A0ABT6R362</accession>
<comment type="caution">
    <text evidence="6">The sequence shown here is derived from an EMBL/GenBank/DDBJ whole genome shotgun (WGS) entry which is preliminary data.</text>
</comment>
<evidence type="ECO:0000256" key="5">
    <source>
        <dbReference type="ARBA" id="ARBA00023277"/>
    </source>
</evidence>
<dbReference type="PANTHER" id="PTHR31609">
    <property type="entry name" value="YDJC DEACETYLASE FAMILY MEMBER"/>
    <property type="match status" value="1"/>
</dbReference>
<organism evidence="6 7">
    <name type="scientific">Exiguobacterium antarcticum</name>
    <dbReference type="NCBI Taxonomy" id="132920"/>
    <lineage>
        <taxon>Bacteria</taxon>
        <taxon>Bacillati</taxon>
        <taxon>Bacillota</taxon>
        <taxon>Bacilli</taxon>
        <taxon>Bacillales</taxon>
        <taxon>Bacillales Family XII. Incertae Sedis</taxon>
        <taxon>Exiguobacterium</taxon>
    </lineage>
</organism>
<keyword evidence="7" id="KW-1185">Reference proteome</keyword>
<keyword evidence="2" id="KW-0479">Metal-binding</keyword>
<reference evidence="6 7" key="1">
    <citation type="submission" date="2023-04" db="EMBL/GenBank/DDBJ databases">
        <title>Antarctic isolates genomes.</title>
        <authorList>
            <person name="Dimov S.G."/>
        </authorList>
    </citation>
    <scope>NUCLEOTIDE SEQUENCE [LARGE SCALE GENOMIC DNA]</scope>
    <source>
        <strain evidence="6 7">AL19</strain>
    </source>
</reference>
<evidence type="ECO:0000256" key="3">
    <source>
        <dbReference type="ARBA" id="ARBA00022801"/>
    </source>
</evidence>
<name>A0ABT6R362_9BACL</name>
<dbReference type="NCBIfam" id="NF002559">
    <property type="entry name" value="PRK02134.1"/>
    <property type="match status" value="1"/>
</dbReference>
<dbReference type="EMBL" id="JASBQV010000012">
    <property type="protein sequence ID" value="MDI3235212.1"/>
    <property type="molecule type" value="Genomic_DNA"/>
</dbReference>
<evidence type="ECO:0000256" key="4">
    <source>
        <dbReference type="ARBA" id="ARBA00022842"/>
    </source>
</evidence>
<dbReference type="Pfam" id="PF04794">
    <property type="entry name" value="YdjC"/>
    <property type="match status" value="1"/>
</dbReference>
<protein>
    <submittedName>
        <fullName evidence="6">Chitin disaccharide deacetylase</fullName>
        <ecNumber evidence="6">3.5.1.105</ecNumber>
    </submittedName>
</protein>
<evidence type="ECO:0000256" key="1">
    <source>
        <dbReference type="ARBA" id="ARBA00001946"/>
    </source>
</evidence>
<sequence length="233" mass="26410">MNIFINADDFGLTRGVTDGIIQAYQNGIVHATTLMMNGRAVPYAVQQAKRFPQLQVGIHLVLSYGRPLTTTTTLTNASGHFRFTNQYAEQVPPSQEDVLTEWTAQIEAFLATGLPLHHLDSHHHIHGWEPLQEVVLELARRYGVPVRFAPTLAAHPDYLLTDTLYTGFYGEGIYRDLWEELRLLDSNSIEVMVHPAYVDADLRDISSYTTQREEELALLTRLTLPDDMTFLSR</sequence>
<dbReference type="Gene3D" id="3.20.20.370">
    <property type="entry name" value="Glycoside hydrolase/deacetylase"/>
    <property type="match status" value="1"/>
</dbReference>
<dbReference type="InterPro" id="IPR006879">
    <property type="entry name" value="YdjC-like"/>
</dbReference>
<keyword evidence="4" id="KW-0460">Magnesium</keyword>
<keyword evidence="3 6" id="KW-0378">Hydrolase</keyword>
<evidence type="ECO:0000313" key="6">
    <source>
        <dbReference type="EMBL" id="MDI3235212.1"/>
    </source>
</evidence>
<keyword evidence="5" id="KW-0119">Carbohydrate metabolism</keyword>
<evidence type="ECO:0000256" key="2">
    <source>
        <dbReference type="ARBA" id="ARBA00022723"/>
    </source>
</evidence>
<evidence type="ECO:0000313" key="7">
    <source>
        <dbReference type="Proteomes" id="UP001243286"/>
    </source>
</evidence>
<dbReference type="InterPro" id="IPR011330">
    <property type="entry name" value="Glyco_hydro/deAcase_b/a-brl"/>
</dbReference>
<dbReference type="EC" id="3.5.1.105" evidence="6"/>
<proteinExistence type="predicted"/>
<dbReference type="RefSeq" id="WP_282356436.1">
    <property type="nucleotide sequence ID" value="NZ_JASBQV010000012.1"/>
</dbReference>